<protein>
    <recommendedName>
        <fullName evidence="2">Tumor necrosis factor receptor superfamily member 1A</fullName>
    </recommendedName>
    <alternativeName>
        <fullName evidence="12">Tumor necrosis factor receptor 1</fullName>
    </alternativeName>
    <alternativeName>
        <fullName evidence="9">Tumor necrosis factor receptor type I</fullName>
    </alternativeName>
    <alternativeName>
        <fullName evidence="10">p55</fullName>
    </alternativeName>
    <alternativeName>
        <fullName evidence="11">p60</fullName>
    </alternativeName>
</protein>
<dbReference type="Ensembl" id="ENSECRT00000013346.1">
    <property type="protein sequence ID" value="ENSECRP00000013116.1"/>
    <property type="gene ID" value="ENSECRG00000008764.1"/>
</dbReference>
<dbReference type="GO" id="GO:0006915">
    <property type="term" value="P:apoptotic process"/>
    <property type="evidence" value="ECO:0007669"/>
    <property type="project" value="UniProtKB-KW"/>
</dbReference>
<feature type="domain" description="TNFR-Cys" evidence="16">
    <location>
        <begin position="86"/>
        <end position="128"/>
    </location>
</feature>
<dbReference type="PANTHER" id="PTHR46861">
    <property type="entry name" value="TUMOR NECROSIS FACTOR RECEPTOR SUPERFAMILY MEMBER 1A"/>
    <property type="match status" value="1"/>
</dbReference>
<dbReference type="GO" id="GO:0043235">
    <property type="term" value="C:receptor complex"/>
    <property type="evidence" value="ECO:0007669"/>
    <property type="project" value="TreeGrafter"/>
</dbReference>
<feature type="repeat" description="TNFR-Cys" evidence="13">
    <location>
        <begin position="86"/>
        <end position="128"/>
    </location>
</feature>
<feature type="domain" description="Death" evidence="15">
    <location>
        <begin position="323"/>
        <end position="391"/>
    </location>
</feature>
<reference evidence="17" key="2">
    <citation type="submission" date="2025-08" db="UniProtKB">
        <authorList>
            <consortium name="Ensembl"/>
        </authorList>
    </citation>
    <scope>IDENTIFICATION</scope>
</reference>
<dbReference type="GO" id="GO:0000139">
    <property type="term" value="C:Golgi membrane"/>
    <property type="evidence" value="ECO:0007669"/>
    <property type="project" value="UniProtKB-SubCell"/>
</dbReference>
<feature type="disulfide bond" evidence="13">
    <location>
        <begin position="130"/>
        <end position="145"/>
    </location>
</feature>
<evidence type="ECO:0000256" key="7">
    <source>
        <dbReference type="ARBA" id="ARBA00023157"/>
    </source>
</evidence>
<evidence type="ECO:0000256" key="5">
    <source>
        <dbReference type="ARBA" id="ARBA00022737"/>
    </source>
</evidence>
<dbReference type="PROSITE" id="PS50017">
    <property type="entry name" value="DEATH_DOMAIN"/>
    <property type="match status" value="1"/>
</dbReference>
<dbReference type="InterPro" id="IPR020419">
    <property type="entry name" value="TNFR_1A"/>
</dbReference>
<evidence type="ECO:0000256" key="4">
    <source>
        <dbReference type="ARBA" id="ARBA00022729"/>
    </source>
</evidence>
<evidence type="ECO:0000313" key="18">
    <source>
        <dbReference type="Proteomes" id="UP000694620"/>
    </source>
</evidence>
<dbReference type="PROSITE" id="PS00652">
    <property type="entry name" value="TNFR_NGFR_1"/>
    <property type="match status" value="1"/>
</dbReference>
<dbReference type="PANTHER" id="PTHR46861:SF1">
    <property type="entry name" value="TUMOR NECROSIS FACTOR RECEPTOR SUPERFAMILY MEMBER 1A"/>
    <property type="match status" value="1"/>
</dbReference>
<dbReference type="SUPFAM" id="SSF47986">
    <property type="entry name" value="DEATH domain"/>
    <property type="match status" value="1"/>
</dbReference>
<feature type="disulfide bond" evidence="13">
    <location>
        <begin position="148"/>
        <end position="161"/>
    </location>
</feature>
<dbReference type="InterPro" id="IPR052493">
    <property type="entry name" value="TNFRSF1A"/>
</dbReference>
<dbReference type="Pfam" id="PF00531">
    <property type="entry name" value="Death"/>
    <property type="match status" value="1"/>
</dbReference>
<dbReference type="Gene3D" id="1.10.533.10">
    <property type="entry name" value="Death Domain, Fas"/>
    <property type="match status" value="1"/>
</dbReference>
<evidence type="ECO:0000313" key="17">
    <source>
        <dbReference type="Ensembl" id="ENSECRP00000013116.1"/>
    </source>
</evidence>
<sequence length="395" mass="44631">MRNWTCPLLFTFLWIFGFSSSIPRSNLNAEELTGERNEAVPIPPNQINDCKSDEFRSGEYCCNKCSQGYKLIRACKNHNERSECEMCENGTFLSLINFNKNCFRCKECNSGLGQIEISKCQYNQDRVCGCPQGYFKRPLADTFKCQACSHCGKNSYAVKPCFDNNDTVCKCLNNYFKGENDENCKPCSECGDHQDSSCKSACPALVTKPSNVEKNDLWQNLCIAALSVLGLCLIAFSAWKVFKHIQPRSVTVYDNVSPTEPTISTGTTTLPIGQGIQETATPECMSVVQSRSPAAQLPDCIPQCTDSAFFYYSVIKVVPVNCWKEFIRRLGLSDHEIEVIQRDHPHCFRDAQYEMMRRWRMKNGPVMPGMLTVTLTDMELAGCAEELYSKLKWQA</sequence>
<dbReference type="GO" id="GO:0043120">
    <property type="term" value="F:tumor necrosis factor binding"/>
    <property type="evidence" value="ECO:0007669"/>
    <property type="project" value="TreeGrafter"/>
</dbReference>
<evidence type="ECO:0000256" key="10">
    <source>
        <dbReference type="ARBA" id="ARBA00031535"/>
    </source>
</evidence>
<name>A0A8C4S8S0_ERPCA</name>
<feature type="domain" description="TNFR-Cys" evidence="16">
    <location>
        <begin position="129"/>
        <end position="169"/>
    </location>
</feature>
<dbReference type="PRINTS" id="PR01918">
    <property type="entry name" value="TNFACTORR1A"/>
</dbReference>
<keyword evidence="3" id="KW-0053">Apoptosis</keyword>
<feature type="signal peptide" evidence="14">
    <location>
        <begin position="1"/>
        <end position="21"/>
    </location>
</feature>
<dbReference type="InterPro" id="IPR000488">
    <property type="entry name" value="Death_dom"/>
</dbReference>
<accession>A0A8C4S8S0</accession>
<evidence type="ECO:0000259" key="16">
    <source>
        <dbReference type="PROSITE" id="PS50050"/>
    </source>
</evidence>
<evidence type="ECO:0000256" key="1">
    <source>
        <dbReference type="ARBA" id="ARBA00004614"/>
    </source>
</evidence>
<dbReference type="GO" id="GO:0045121">
    <property type="term" value="C:membrane raft"/>
    <property type="evidence" value="ECO:0007669"/>
    <property type="project" value="TreeGrafter"/>
</dbReference>
<dbReference type="GeneTree" id="ENSGT00940000159540"/>
<dbReference type="InterPro" id="IPR011029">
    <property type="entry name" value="DEATH-like_dom_sf"/>
</dbReference>
<feature type="repeat" description="TNFR-Cys" evidence="13">
    <location>
        <begin position="129"/>
        <end position="169"/>
    </location>
</feature>
<proteinExistence type="predicted"/>
<dbReference type="Proteomes" id="UP000694620">
    <property type="component" value="Chromosome 9"/>
</dbReference>
<evidence type="ECO:0000256" key="9">
    <source>
        <dbReference type="ARBA" id="ARBA00030825"/>
    </source>
</evidence>
<dbReference type="PROSITE" id="PS50050">
    <property type="entry name" value="TNFR_NGFR_2"/>
    <property type="match status" value="2"/>
</dbReference>
<feature type="chain" id="PRO_5034934819" description="Tumor necrosis factor receptor superfamily member 1A" evidence="14">
    <location>
        <begin position="22"/>
        <end position="395"/>
    </location>
</feature>
<evidence type="ECO:0000256" key="12">
    <source>
        <dbReference type="ARBA" id="ARBA00031785"/>
    </source>
</evidence>
<keyword evidence="18" id="KW-1185">Reference proteome</keyword>
<dbReference type="AlphaFoldDB" id="A0A8C4S8S0"/>
<evidence type="ECO:0000256" key="11">
    <source>
        <dbReference type="ARBA" id="ARBA00031548"/>
    </source>
</evidence>
<evidence type="ECO:0000256" key="8">
    <source>
        <dbReference type="ARBA" id="ARBA00023180"/>
    </source>
</evidence>
<evidence type="ECO:0000256" key="6">
    <source>
        <dbReference type="ARBA" id="ARBA00023034"/>
    </source>
</evidence>
<keyword evidence="5" id="KW-0677">Repeat</keyword>
<dbReference type="Pfam" id="PF00020">
    <property type="entry name" value="TNFR_c6"/>
    <property type="match status" value="2"/>
</dbReference>
<evidence type="ECO:0000256" key="14">
    <source>
        <dbReference type="SAM" id="SignalP"/>
    </source>
</evidence>
<feature type="disulfide bond" evidence="13">
    <location>
        <begin position="151"/>
        <end position="169"/>
    </location>
</feature>
<keyword evidence="7 13" id="KW-1015">Disulfide bond</keyword>
<evidence type="ECO:0000259" key="15">
    <source>
        <dbReference type="PROSITE" id="PS50017"/>
    </source>
</evidence>
<comment type="caution">
    <text evidence="13">Lacks conserved residue(s) required for the propagation of feature annotation.</text>
</comment>
<dbReference type="SMART" id="SM00208">
    <property type="entry name" value="TNFR"/>
    <property type="match status" value="3"/>
</dbReference>
<dbReference type="InterPro" id="IPR001368">
    <property type="entry name" value="TNFR/NGFR_Cys_rich_reg"/>
</dbReference>
<reference evidence="17" key="1">
    <citation type="submission" date="2021-06" db="EMBL/GenBank/DDBJ databases">
        <authorList>
            <consortium name="Wellcome Sanger Institute Data Sharing"/>
        </authorList>
    </citation>
    <scope>NUCLEOTIDE SEQUENCE [LARGE SCALE GENOMIC DNA]</scope>
</reference>
<dbReference type="SMART" id="SM00005">
    <property type="entry name" value="DEATH"/>
    <property type="match status" value="1"/>
</dbReference>
<evidence type="ECO:0000256" key="3">
    <source>
        <dbReference type="ARBA" id="ARBA00022703"/>
    </source>
</evidence>
<organism evidence="17 18">
    <name type="scientific">Erpetoichthys calabaricus</name>
    <name type="common">Rope fish</name>
    <name type="synonym">Calamoichthys calabaricus</name>
    <dbReference type="NCBI Taxonomy" id="27687"/>
    <lineage>
        <taxon>Eukaryota</taxon>
        <taxon>Metazoa</taxon>
        <taxon>Chordata</taxon>
        <taxon>Craniata</taxon>
        <taxon>Vertebrata</taxon>
        <taxon>Euteleostomi</taxon>
        <taxon>Actinopterygii</taxon>
        <taxon>Polypteriformes</taxon>
        <taxon>Polypteridae</taxon>
        <taxon>Erpetoichthys</taxon>
    </lineage>
</organism>
<feature type="disulfide bond" evidence="13">
    <location>
        <begin position="87"/>
        <end position="102"/>
    </location>
</feature>
<comment type="subcellular location">
    <subcellularLocation>
        <location evidence="1">Golgi apparatus membrane</location>
        <topology evidence="1">Single-pass type I membrane protein</topology>
    </subcellularLocation>
</comment>
<dbReference type="GO" id="GO:0005031">
    <property type="term" value="F:tumor necrosis factor receptor activity"/>
    <property type="evidence" value="ECO:0007669"/>
    <property type="project" value="InterPro"/>
</dbReference>
<dbReference type="SUPFAM" id="SSF57586">
    <property type="entry name" value="TNF receptor-like"/>
    <property type="match status" value="2"/>
</dbReference>
<dbReference type="Gene3D" id="2.10.50.10">
    <property type="entry name" value="Tumor Necrosis Factor Receptor, subunit A, domain 2"/>
    <property type="match status" value="3"/>
</dbReference>
<keyword evidence="8" id="KW-0325">Glycoprotein</keyword>
<evidence type="ECO:0000256" key="2">
    <source>
        <dbReference type="ARBA" id="ARBA00016302"/>
    </source>
</evidence>
<keyword evidence="4 14" id="KW-0732">Signal</keyword>
<keyword evidence="6" id="KW-0333">Golgi apparatus</keyword>
<evidence type="ECO:0000256" key="13">
    <source>
        <dbReference type="PROSITE-ProRule" id="PRU00206"/>
    </source>
</evidence>
<reference evidence="17" key="3">
    <citation type="submission" date="2025-09" db="UniProtKB">
        <authorList>
            <consortium name="Ensembl"/>
        </authorList>
    </citation>
    <scope>IDENTIFICATION</scope>
</reference>
<dbReference type="GO" id="GO:0006954">
    <property type="term" value="P:inflammatory response"/>
    <property type="evidence" value="ECO:0007669"/>
    <property type="project" value="InterPro"/>
</dbReference>
<dbReference type="GO" id="GO:0006693">
    <property type="term" value="P:prostaglandin metabolic process"/>
    <property type="evidence" value="ECO:0007669"/>
    <property type="project" value="InterPro"/>
</dbReference>